<dbReference type="Proteomes" id="UP000789901">
    <property type="component" value="Unassembled WGS sequence"/>
</dbReference>
<accession>A0ABN7UUV4</accession>
<gene>
    <name evidence="1" type="ORF">GMARGA_LOCUS10946</name>
</gene>
<name>A0ABN7UUV4_GIGMA</name>
<evidence type="ECO:0000313" key="2">
    <source>
        <dbReference type="Proteomes" id="UP000789901"/>
    </source>
</evidence>
<reference evidence="1 2" key="1">
    <citation type="submission" date="2021-06" db="EMBL/GenBank/DDBJ databases">
        <authorList>
            <person name="Kallberg Y."/>
            <person name="Tangrot J."/>
            <person name="Rosling A."/>
        </authorList>
    </citation>
    <scope>NUCLEOTIDE SEQUENCE [LARGE SCALE GENOMIC DNA]</scope>
    <source>
        <strain evidence="1 2">120-4 pot B 10/14</strain>
    </source>
</reference>
<dbReference type="EMBL" id="CAJVQB010006265">
    <property type="protein sequence ID" value="CAG8680773.1"/>
    <property type="molecule type" value="Genomic_DNA"/>
</dbReference>
<evidence type="ECO:0000313" key="1">
    <source>
        <dbReference type="EMBL" id="CAG8680773.1"/>
    </source>
</evidence>
<organism evidence="1 2">
    <name type="scientific">Gigaspora margarita</name>
    <dbReference type="NCBI Taxonomy" id="4874"/>
    <lineage>
        <taxon>Eukaryota</taxon>
        <taxon>Fungi</taxon>
        <taxon>Fungi incertae sedis</taxon>
        <taxon>Mucoromycota</taxon>
        <taxon>Glomeromycotina</taxon>
        <taxon>Glomeromycetes</taxon>
        <taxon>Diversisporales</taxon>
        <taxon>Gigasporaceae</taxon>
        <taxon>Gigaspora</taxon>
    </lineage>
</organism>
<sequence>MLLDNCALISEGSQSTIISDISCKTFESEFYSNIEQGKVQDNQDINDICKGSKGIQL</sequence>
<keyword evidence="2" id="KW-1185">Reference proteome</keyword>
<protein>
    <submittedName>
        <fullName evidence="1">47_t:CDS:1</fullName>
    </submittedName>
</protein>
<proteinExistence type="predicted"/>
<comment type="caution">
    <text evidence="1">The sequence shown here is derived from an EMBL/GenBank/DDBJ whole genome shotgun (WGS) entry which is preliminary data.</text>
</comment>